<accession>A0A177ECS0</accession>
<dbReference type="SUPFAM" id="SSF48439">
    <property type="entry name" value="Protein prenylyltransferase"/>
    <property type="match status" value="1"/>
</dbReference>
<feature type="region of interest" description="Disordered" evidence="5">
    <location>
        <begin position="357"/>
        <end position="417"/>
    </location>
</feature>
<dbReference type="Gene3D" id="1.25.40.120">
    <property type="entry name" value="Protein prenylyltransferase"/>
    <property type="match status" value="1"/>
</dbReference>
<dbReference type="VEuPathDB" id="MicrosporidiaDB:NEDG_00751"/>
<keyword evidence="3" id="KW-0808">Transferase</keyword>
<comment type="similarity">
    <text evidence="1">Belongs to the protein prenyltransferase subunit alpha family.</text>
</comment>
<evidence type="ECO:0000313" key="6">
    <source>
        <dbReference type="EMBL" id="OAG29618.1"/>
    </source>
</evidence>
<dbReference type="STRING" id="1805483.A0A177ECS0"/>
<gene>
    <name evidence="6" type="ORF">NEDG_00751</name>
</gene>
<dbReference type="PANTHER" id="PTHR11129">
    <property type="entry name" value="PROTEIN FARNESYLTRANSFERASE ALPHA SUBUNIT/RAB GERANYLGERANYL TRANSFERASE ALPHA SUBUNIT"/>
    <property type="match status" value="1"/>
</dbReference>
<dbReference type="AlphaFoldDB" id="A0A177ECS0"/>
<feature type="compositionally biased region" description="Basic and acidic residues" evidence="5">
    <location>
        <begin position="96"/>
        <end position="123"/>
    </location>
</feature>
<evidence type="ECO:0000256" key="4">
    <source>
        <dbReference type="ARBA" id="ARBA00022737"/>
    </source>
</evidence>
<keyword evidence="7" id="KW-1185">Reference proteome</keyword>
<evidence type="ECO:0000256" key="3">
    <source>
        <dbReference type="ARBA" id="ARBA00022679"/>
    </source>
</evidence>
<organism evidence="6 7">
    <name type="scientific">Nematocida displodere</name>
    <dbReference type="NCBI Taxonomy" id="1805483"/>
    <lineage>
        <taxon>Eukaryota</taxon>
        <taxon>Fungi</taxon>
        <taxon>Fungi incertae sedis</taxon>
        <taxon>Microsporidia</taxon>
        <taxon>Nematocida</taxon>
    </lineage>
</organism>
<evidence type="ECO:0000256" key="1">
    <source>
        <dbReference type="ARBA" id="ARBA00006734"/>
    </source>
</evidence>
<comment type="caution">
    <text evidence="6">The sequence shown here is derived from an EMBL/GenBank/DDBJ whole genome shotgun (WGS) entry which is preliminary data.</text>
</comment>
<dbReference type="Pfam" id="PF01239">
    <property type="entry name" value="PPTA"/>
    <property type="match status" value="1"/>
</dbReference>
<sequence>MRSGGEHRSESEKEFCHQYKQTRKEFVKKPTEELAAKLLRINSEECLAYDFLKETLELATFKKQLSLSEELLTRHPKTYTGWYHRRFIMGMPGAPLEERPKPKPKPEPENEKQPHEPSPKEKDLSFVASLLGKDSRNYFCWTYVNKVHGSPKDFCAKQLAQSPHNYSAYHSLFQAGTYQELKDRDVEEMGGAGQDTLGLWLFWQSKEELQRFNQTNVYAKVFADRISFIFREATTARIAISLKEAGSKALEYQEDYKKTATLFFSQEKFQFSEIESITIQMKKATEEINLAQEYTPTQPEFLTKALKTAKHPAALFLLLNYLDQKGKKHVITELMNIDPQRKGMYLEMQEYFLVFRAGQPEPTPPPKDPAKDGDTDPAKDGDTDPAKDGDTDQAGAGTPQIIPNQATPESGTSPEPE</sequence>
<name>A0A177ECS0_9MICR</name>
<proteinExistence type="inferred from homology"/>
<evidence type="ECO:0000256" key="2">
    <source>
        <dbReference type="ARBA" id="ARBA00022602"/>
    </source>
</evidence>
<dbReference type="GeneID" id="93647101"/>
<dbReference type="EMBL" id="LTDL01000040">
    <property type="protein sequence ID" value="OAG29618.1"/>
    <property type="molecule type" value="Genomic_DNA"/>
</dbReference>
<dbReference type="RefSeq" id="XP_067544266.1">
    <property type="nucleotide sequence ID" value="XM_067688169.1"/>
</dbReference>
<evidence type="ECO:0000313" key="7">
    <source>
        <dbReference type="Proteomes" id="UP000185944"/>
    </source>
</evidence>
<evidence type="ECO:0000256" key="5">
    <source>
        <dbReference type="SAM" id="MobiDB-lite"/>
    </source>
</evidence>
<dbReference type="Proteomes" id="UP000185944">
    <property type="component" value="Unassembled WGS sequence"/>
</dbReference>
<feature type="compositionally biased region" description="Polar residues" evidence="5">
    <location>
        <begin position="401"/>
        <end position="417"/>
    </location>
</feature>
<keyword evidence="4" id="KW-0677">Repeat</keyword>
<reference evidence="6 7" key="1">
    <citation type="submission" date="2016-02" db="EMBL/GenBank/DDBJ databases">
        <title>Discovery of a natural microsporidian pathogen with a broad tissue tropism in Caenorhabditis elegans.</title>
        <authorList>
            <person name="Luallen R.J."/>
            <person name="Reinke A.W."/>
            <person name="Tong L."/>
            <person name="Botts M.R."/>
            <person name="Felix M.-A."/>
            <person name="Troemel E.R."/>
        </authorList>
    </citation>
    <scope>NUCLEOTIDE SEQUENCE [LARGE SCALE GENOMIC DNA]</scope>
    <source>
        <strain evidence="6 7">JUm2807</strain>
    </source>
</reference>
<dbReference type="GO" id="GO:0008318">
    <property type="term" value="F:protein prenyltransferase activity"/>
    <property type="evidence" value="ECO:0007669"/>
    <property type="project" value="InterPro"/>
</dbReference>
<feature type="region of interest" description="Disordered" evidence="5">
    <location>
        <begin position="93"/>
        <end position="123"/>
    </location>
</feature>
<dbReference type="OrthoDB" id="1658at2759"/>
<dbReference type="GO" id="GO:0005737">
    <property type="term" value="C:cytoplasm"/>
    <property type="evidence" value="ECO:0007669"/>
    <property type="project" value="TreeGrafter"/>
</dbReference>
<keyword evidence="2" id="KW-0637">Prenyltransferase</keyword>
<dbReference type="InterPro" id="IPR002088">
    <property type="entry name" value="Prenyl_trans_a"/>
</dbReference>
<protein>
    <submittedName>
        <fullName evidence="6">Uncharacterized protein</fullName>
    </submittedName>
</protein>
<feature type="compositionally biased region" description="Basic and acidic residues" evidence="5">
    <location>
        <begin position="368"/>
        <end position="390"/>
    </location>
</feature>